<proteinExistence type="predicted"/>
<dbReference type="AlphaFoldDB" id="A0A366FPH2"/>
<protein>
    <submittedName>
        <fullName evidence="1">Uncharacterized protein</fullName>
    </submittedName>
</protein>
<dbReference type="RefSeq" id="WP_113888258.1">
    <property type="nucleotide sequence ID" value="NZ_QNRK01000005.1"/>
</dbReference>
<name>A0A366FPH2_9HYPH</name>
<keyword evidence="2" id="KW-1185">Reference proteome</keyword>
<evidence type="ECO:0000313" key="1">
    <source>
        <dbReference type="EMBL" id="RBP16461.1"/>
    </source>
</evidence>
<reference evidence="1 2" key="1">
    <citation type="submission" date="2018-06" db="EMBL/GenBank/DDBJ databases">
        <title>Genomic Encyclopedia of Type Strains, Phase IV (KMG-IV): sequencing the most valuable type-strain genomes for metagenomic binning, comparative biology and taxonomic classification.</title>
        <authorList>
            <person name="Goeker M."/>
        </authorList>
    </citation>
    <scope>NUCLEOTIDE SEQUENCE [LARGE SCALE GENOMIC DNA]</scope>
    <source>
        <strain evidence="1 2">DSM 24875</strain>
    </source>
</reference>
<organism evidence="1 2">
    <name type="scientific">Roseiarcus fermentans</name>
    <dbReference type="NCBI Taxonomy" id="1473586"/>
    <lineage>
        <taxon>Bacteria</taxon>
        <taxon>Pseudomonadati</taxon>
        <taxon>Pseudomonadota</taxon>
        <taxon>Alphaproteobacteria</taxon>
        <taxon>Hyphomicrobiales</taxon>
        <taxon>Roseiarcaceae</taxon>
        <taxon>Roseiarcus</taxon>
    </lineage>
</organism>
<comment type="caution">
    <text evidence="1">The sequence shown here is derived from an EMBL/GenBank/DDBJ whole genome shotgun (WGS) entry which is preliminary data.</text>
</comment>
<accession>A0A366FPH2</accession>
<dbReference type="EMBL" id="QNRK01000005">
    <property type="protein sequence ID" value="RBP16461.1"/>
    <property type="molecule type" value="Genomic_DNA"/>
</dbReference>
<sequence length="140" mass="14604">MTGNRTVSLAAAALGLVASDPAAVASGCDRQMVAHVKMRAGACWAYRGAATTFVGDFSHGRTVSVLMSGEAADYDPRTGQVATLTRPRDPNVEGPGGFFFGDAEAPGALTFVVPANGTYRFSFSPCAMWHELGTVKICVK</sequence>
<dbReference type="Proteomes" id="UP000253529">
    <property type="component" value="Unassembled WGS sequence"/>
</dbReference>
<evidence type="ECO:0000313" key="2">
    <source>
        <dbReference type="Proteomes" id="UP000253529"/>
    </source>
</evidence>
<gene>
    <name evidence="1" type="ORF">DFR50_105104</name>
</gene>